<dbReference type="EMBL" id="JAHYIQ010000006">
    <property type="protein sequence ID" value="KAK1130934.1"/>
    <property type="molecule type" value="Genomic_DNA"/>
</dbReference>
<dbReference type="Gene3D" id="1.10.287.70">
    <property type="match status" value="1"/>
</dbReference>
<gene>
    <name evidence="2" type="ORF">K0M31_017239</name>
</gene>
<evidence type="ECO:0000313" key="2">
    <source>
        <dbReference type="EMBL" id="KAK1130934.1"/>
    </source>
</evidence>
<organism evidence="2 3">
    <name type="scientific">Melipona bicolor</name>
    <dbReference type="NCBI Taxonomy" id="60889"/>
    <lineage>
        <taxon>Eukaryota</taxon>
        <taxon>Metazoa</taxon>
        <taxon>Ecdysozoa</taxon>
        <taxon>Arthropoda</taxon>
        <taxon>Hexapoda</taxon>
        <taxon>Insecta</taxon>
        <taxon>Pterygota</taxon>
        <taxon>Neoptera</taxon>
        <taxon>Endopterygota</taxon>
        <taxon>Hymenoptera</taxon>
        <taxon>Apocrita</taxon>
        <taxon>Aculeata</taxon>
        <taxon>Apoidea</taxon>
        <taxon>Anthophila</taxon>
        <taxon>Apidae</taxon>
        <taxon>Melipona</taxon>
    </lineage>
</organism>
<proteinExistence type="predicted"/>
<sequence length="134" mass="15905">MPRSRPETFELMVEAERPSKCIKFLRFLWKFFRCVFSHVSLVSLVVLYCLIGAYAFEALEATHEKEIKKSIKDIRGNVAEQLWKITKEVEVLIRENWTDKALRELKVPIRVLPQRDTTRPPEIELEFPPLHHRC</sequence>
<accession>A0AA40KS92</accession>
<evidence type="ECO:0000313" key="3">
    <source>
        <dbReference type="Proteomes" id="UP001177670"/>
    </source>
</evidence>
<dbReference type="AlphaFoldDB" id="A0AA40KS92"/>
<keyword evidence="3" id="KW-1185">Reference proteome</keyword>
<keyword evidence="1" id="KW-1133">Transmembrane helix</keyword>
<protein>
    <submittedName>
        <fullName evidence="2">Uncharacterized protein</fullName>
    </submittedName>
</protein>
<reference evidence="2" key="1">
    <citation type="submission" date="2021-10" db="EMBL/GenBank/DDBJ databases">
        <title>Melipona bicolor Genome sequencing and assembly.</title>
        <authorList>
            <person name="Araujo N.S."/>
            <person name="Arias M.C."/>
        </authorList>
    </citation>
    <scope>NUCLEOTIDE SEQUENCE</scope>
    <source>
        <strain evidence="2">USP_2M_L1-L4_2017</strain>
        <tissue evidence="2">Whole body</tissue>
    </source>
</reference>
<keyword evidence="1" id="KW-0472">Membrane</keyword>
<evidence type="ECO:0000256" key="1">
    <source>
        <dbReference type="SAM" id="Phobius"/>
    </source>
</evidence>
<comment type="caution">
    <text evidence="2">The sequence shown here is derived from an EMBL/GenBank/DDBJ whole genome shotgun (WGS) entry which is preliminary data.</text>
</comment>
<feature type="transmembrane region" description="Helical" evidence="1">
    <location>
        <begin position="35"/>
        <end position="56"/>
    </location>
</feature>
<name>A0AA40KS92_9HYME</name>
<dbReference type="Proteomes" id="UP001177670">
    <property type="component" value="Unassembled WGS sequence"/>
</dbReference>
<keyword evidence="1" id="KW-0812">Transmembrane</keyword>